<keyword evidence="1" id="KW-0812">Transmembrane</keyword>
<feature type="transmembrane region" description="Helical" evidence="1">
    <location>
        <begin position="158"/>
        <end position="176"/>
    </location>
</feature>
<dbReference type="PANTHER" id="PTHR45138:SF9">
    <property type="entry name" value="DIGUANYLATE CYCLASE DGCM-RELATED"/>
    <property type="match status" value="1"/>
</dbReference>
<feature type="transmembrane region" description="Helical" evidence="1">
    <location>
        <begin position="119"/>
        <end position="138"/>
    </location>
</feature>
<comment type="caution">
    <text evidence="3">The sequence shown here is derived from an EMBL/GenBank/DDBJ whole genome shotgun (WGS) entry which is preliminary data.</text>
</comment>
<dbReference type="InterPro" id="IPR000160">
    <property type="entry name" value="GGDEF_dom"/>
</dbReference>
<keyword evidence="4" id="KW-1185">Reference proteome</keyword>
<feature type="domain" description="GGDEF" evidence="2">
    <location>
        <begin position="255"/>
        <end position="399"/>
    </location>
</feature>
<evidence type="ECO:0000259" key="2">
    <source>
        <dbReference type="PROSITE" id="PS50887"/>
    </source>
</evidence>
<gene>
    <name evidence="3" type="ORF">EV210_102159</name>
</gene>
<sequence length="399" mass="43658">MPNIMSILTTIPIGVLLGVCVIFWGVPFEPRFVANSDNFSYVIYGTALLLSWWFNRSRVFFAVIIIALAQFALSDRAAAAIAAPVYGAAIYPFVCVMLPLNICLFSLLKERGIFNGWGLGRFGIIIAQAVYLAVAVVANDRTLLAFFYQTVPAGTSAAFPGFAVWAYCFVFILLVGRQVRTRSPLGSAFIAAAAATLLGLYVKEQMMALPVFFATAGIIFIVAVIQDSYSMAYLDELTGLPGRRALQEDLLKLSGEYTIAMVDIDFFKKFNDTYGHDTGDDVLRLVASVLKEVTGGGKAFRYGGEEFTVVFPRTRLADAVPHLEKLRAAVEKCPYQYSGKTEKTAKRKASAKQEKQLFVTISIGAAERSEKHSSTGEVIKAADTALYRAKKKGRNCVSK</sequence>
<dbReference type="GO" id="GO:1902201">
    <property type="term" value="P:negative regulation of bacterial-type flagellum-dependent cell motility"/>
    <property type="evidence" value="ECO:0007669"/>
    <property type="project" value="TreeGrafter"/>
</dbReference>
<dbReference type="GO" id="GO:0052621">
    <property type="term" value="F:diguanylate cyclase activity"/>
    <property type="evidence" value="ECO:0007669"/>
    <property type="project" value="TreeGrafter"/>
</dbReference>
<evidence type="ECO:0000256" key="1">
    <source>
        <dbReference type="SAM" id="Phobius"/>
    </source>
</evidence>
<dbReference type="Proteomes" id="UP000295063">
    <property type="component" value="Unassembled WGS sequence"/>
</dbReference>
<dbReference type="PANTHER" id="PTHR45138">
    <property type="entry name" value="REGULATORY COMPONENTS OF SENSORY TRANSDUCTION SYSTEM"/>
    <property type="match status" value="1"/>
</dbReference>
<dbReference type="CDD" id="cd01949">
    <property type="entry name" value="GGDEF"/>
    <property type="match status" value="1"/>
</dbReference>
<proteinExistence type="predicted"/>
<feature type="transmembrane region" description="Helical" evidence="1">
    <location>
        <begin position="89"/>
        <end position="107"/>
    </location>
</feature>
<protein>
    <submittedName>
        <fullName evidence="3">Diguanylate cyclase (GGDEF)-like protein</fullName>
    </submittedName>
</protein>
<keyword evidence="1" id="KW-0472">Membrane</keyword>
<dbReference type="GO" id="GO:0043709">
    <property type="term" value="P:cell adhesion involved in single-species biofilm formation"/>
    <property type="evidence" value="ECO:0007669"/>
    <property type="project" value="TreeGrafter"/>
</dbReference>
<dbReference type="AlphaFoldDB" id="A0A4R1Q221"/>
<feature type="transmembrane region" description="Helical" evidence="1">
    <location>
        <begin position="7"/>
        <end position="26"/>
    </location>
</feature>
<feature type="transmembrane region" description="Helical" evidence="1">
    <location>
        <begin position="207"/>
        <end position="225"/>
    </location>
</feature>
<dbReference type="InterPro" id="IPR050469">
    <property type="entry name" value="Diguanylate_Cyclase"/>
</dbReference>
<dbReference type="PROSITE" id="PS50887">
    <property type="entry name" value="GGDEF"/>
    <property type="match status" value="1"/>
</dbReference>
<evidence type="ECO:0000313" key="4">
    <source>
        <dbReference type="Proteomes" id="UP000295063"/>
    </source>
</evidence>
<evidence type="ECO:0000313" key="3">
    <source>
        <dbReference type="EMBL" id="TCL39249.1"/>
    </source>
</evidence>
<dbReference type="Gene3D" id="3.30.70.270">
    <property type="match status" value="1"/>
</dbReference>
<feature type="transmembrane region" description="Helical" evidence="1">
    <location>
        <begin position="59"/>
        <end position="83"/>
    </location>
</feature>
<dbReference type="GO" id="GO:0005886">
    <property type="term" value="C:plasma membrane"/>
    <property type="evidence" value="ECO:0007669"/>
    <property type="project" value="TreeGrafter"/>
</dbReference>
<dbReference type="SMART" id="SM00267">
    <property type="entry name" value="GGDEF"/>
    <property type="match status" value="1"/>
</dbReference>
<dbReference type="InterPro" id="IPR029787">
    <property type="entry name" value="Nucleotide_cyclase"/>
</dbReference>
<accession>A0A4R1Q221</accession>
<dbReference type="EMBL" id="SLUI01000002">
    <property type="protein sequence ID" value="TCL39249.1"/>
    <property type="molecule type" value="Genomic_DNA"/>
</dbReference>
<reference evidence="3 4" key="1">
    <citation type="submission" date="2019-03" db="EMBL/GenBank/DDBJ databases">
        <title>Genomic Encyclopedia of Type Strains, Phase IV (KMG-IV): sequencing the most valuable type-strain genomes for metagenomic binning, comparative biology and taxonomic classification.</title>
        <authorList>
            <person name="Goeker M."/>
        </authorList>
    </citation>
    <scope>NUCLEOTIDE SEQUENCE [LARGE SCALE GENOMIC DNA]</scope>
    <source>
        <strain evidence="3 4">DSM 15969</strain>
    </source>
</reference>
<dbReference type="NCBIfam" id="TIGR00254">
    <property type="entry name" value="GGDEF"/>
    <property type="match status" value="1"/>
</dbReference>
<feature type="transmembrane region" description="Helical" evidence="1">
    <location>
        <begin position="183"/>
        <end position="201"/>
    </location>
</feature>
<dbReference type="InterPro" id="IPR043128">
    <property type="entry name" value="Rev_trsase/Diguanyl_cyclase"/>
</dbReference>
<organism evidence="3 4">
    <name type="scientific">Anaerospora hongkongensis</name>
    <dbReference type="NCBI Taxonomy" id="244830"/>
    <lineage>
        <taxon>Bacteria</taxon>
        <taxon>Bacillati</taxon>
        <taxon>Bacillota</taxon>
        <taxon>Negativicutes</taxon>
        <taxon>Selenomonadales</taxon>
        <taxon>Sporomusaceae</taxon>
        <taxon>Anaerospora</taxon>
    </lineage>
</organism>
<feature type="transmembrane region" description="Helical" evidence="1">
    <location>
        <begin position="38"/>
        <end position="54"/>
    </location>
</feature>
<name>A0A4R1Q221_9FIRM</name>
<keyword evidence="1" id="KW-1133">Transmembrane helix</keyword>
<dbReference type="Pfam" id="PF00990">
    <property type="entry name" value="GGDEF"/>
    <property type="match status" value="1"/>
</dbReference>
<dbReference type="SUPFAM" id="SSF55073">
    <property type="entry name" value="Nucleotide cyclase"/>
    <property type="match status" value="1"/>
</dbReference>